<dbReference type="Gene3D" id="1.10.1520.10">
    <property type="entry name" value="Ribonuclease III domain"/>
    <property type="match status" value="1"/>
</dbReference>
<evidence type="ECO:0000256" key="2">
    <source>
        <dbReference type="PROSITE-ProRule" id="PRU00266"/>
    </source>
</evidence>
<dbReference type="GO" id="GO:0006396">
    <property type="term" value="P:RNA processing"/>
    <property type="evidence" value="ECO:0007669"/>
    <property type="project" value="InterPro"/>
</dbReference>
<dbReference type="InterPro" id="IPR000999">
    <property type="entry name" value="RNase_III_dom"/>
</dbReference>
<keyword evidence="1 2" id="KW-0694">RNA-binding</keyword>
<comment type="caution">
    <text evidence="6">The sequence shown here is derived from an EMBL/GenBank/DDBJ whole genome shotgun (WGS) entry which is preliminary data.</text>
</comment>
<evidence type="ECO:0000259" key="4">
    <source>
        <dbReference type="PROSITE" id="PS50137"/>
    </source>
</evidence>
<name>A0A550CMC1_9AGAR</name>
<feature type="compositionally biased region" description="Low complexity" evidence="3">
    <location>
        <begin position="60"/>
        <end position="70"/>
    </location>
</feature>
<proteinExistence type="predicted"/>
<feature type="compositionally biased region" description="Low complexity" evidence="3">
    <location>
        <begin position="41"/>
        <end position="52"/>
    </location>
</feature>
<feature type="region of interest" description="Disordered" evidence="3">
    <location>
        <begin position="41"/>
        <end position="91"/>
    </location>
</feature>
<gene>
    <name evidence="6" type="ORF">BD626DRAFT_486319</name>
</gene>
<dbReference type="InterPro" id="IPR014720">
    <property type="entry name" value="dsRBD_dom"/>
</dbReference>
<feature type="compositionally biased region" description="Polar residues" evidence="3">
    <location>
        <begin position="1"/>
        <end position="11"/>
    </location>
</feature>
<evidence type="ECO:0000313" key="6">
    <source>
        <dbReference type="EMBL" id="TRM65950.1"/>
    </source>
</evidence>
<organism evidence="6 7">
    <name type="scientific">Schizophyllum amplum</name>
    <dbReference type="NCBI Taxonomy" id="97359"/>
    <lineage>
        <taxon>Eukaryota</taxon>
        <taxon>Fungi</taxon>
        <taxon>Dikarya</taxon>
        <taxon>Basidiomycota</taxon>
        <taxon>Agaricomycotina</taxon>
        <taxon>Agaricomycetes</taxon>
        <taxon>Agaricomycetidae</taxon>
        <taxon>Agaricales</taxon>
        <taxon>Schizophyllaceae</taxon>
        <taxon>Schizophyllum</taxon>
    </lineage>
</organism>
<reference evidence="6 7" key="1">
    <citation type="journal article" date="2019" name="New Phytol.">
        <title>Comparative genomics reveals unique wood-decay strategies and fruiting body development in the Schizophyllaceae.</title>
        <authorList>
            <person name="Almasi E."/>
            <person name="Sahu N."/>
            <person name="Krizsan K."/>
            <person name="Balint B."/>
            <person name="Kovacs G.M."/>
            <person name="Kiss B."/>
            <person name="Cseklye J."/>
            <person name="Drula E."/>
            <person name="Henrissat B."/>
            <person name="Nagy I."/>
            <person name="Chovatia M."/>
            <person name="Adam C."/>
            <person name="LaButti K."/>
            <person name="Lipzen A."/>
            <person name="Riley R."/>
            <person name="Grigoriev I.V."/>
            <person name="Nagy L.G."/>
        </authorList>
    </citation>
    <scope>NUCLEOTIDE SEQUENCE [LARGE SCALE GENOMIC DNA]</scope>
    <source>
        <strain evidence="6 7">NL-1724</strain>
    </source>
</reference>
<keyword evidence="7" id="KW-1185">Reference proteome</keyword>
<dbReference type="CDD" id="cd00593">
    <property type="entry name" value="RIBOc"/>
    <property type="match status" value="1"/>
</dbReference>
<dbReference type="SMART" id="SM00358">
    <property type="entry name" value="DSRM"/>
    <property type="match status" value="1"/>
</dbReference>
<dbReference type="Proteomes" id="UP000320762">
    <property type="component" value="Unassembled WGS sequence"/>
</dbReference>
<feature type="domain" description="DRBM" evidence="4">
    <location>
        <begin position="284"/>
        <end position="357"/>
    </location>
</feature>
<dbReference type="PROSITE" id="PS50137">
    <property type="entry name" value="DS_RBD"/>
    <property type="match status" value="1"/>
</dbReference>
<dbReference type="Pfam" id="PF00035">
    <property type="entry name" value="dsrm"/>
    <property type="match status" value="1"/>
</dbReference>
<evidence type="ECO:0000256" key="1">
    <source>
        <dbReference type="ARBA" id="ARBA00022884"/>
    </source>
</evidence>
<dbReference type="OrthoDB" id="3353871at2759"/>
<dbReference type="AlphaFoldDB" id="A0A550CMC1"/>
<dbReference type="SUPFAM" id="SSF54768">
    <property type="entry name" value="dsRNA-binding domain-like"/>
    <property type="match status" value="1"/>
</dbReference>
<dbReference type="Gene3D" id="3.30.160.20">
    <property type="match status" value="1"/>
</dbReference>
<dbReference type="InterPro" id="IPR036389">
    <property type="entry name" value="RNase_III_sf"/>
</dbReference>
<sequence length="358" mass="38126">MASVETETGSPSAEPRSRRAVGAFEQLAQLLATDAAVATQRTTLASSAASTSDRSFSNKPPSAAVLPPSASRKRARGYEGEKPPPLPKLSGDTALEVYTHRSLNRPGAAIDSSRLAVLGLSVLDATMTSLLFRRRPLLSEEDMVARREEALALSKVEAWAIVYGLMNKLRCDPALYPALQTTPERCRLFLAVVGGVYDNNGMKATEDWLGKLIFSVDKPEPASAPPAKKMKTTYNAGAHPPRHAAPGPSTSVSSSYIASPAAAFGAPVLQPTAVIGASAGLALPQRSFLLTFHEHAAKRGVRVDYETEGKTGPSTGQTQHWVMVCKVNSIPKGKGHGLSKQRAREFAARQAFEALGWV</sequence>
<dbReference type="EMBL" id="VDMD01000004">
    <property type="protein sequence ID" value="TRM65950.1"/>
    <property type="molecule type" value="Genomic_DNA"/>
</dbReference>
<feature type="domain" description="RNase III" evidence="5">
    <location>
        <begin position="96"/>
        <end position="201"/>
    </location>
</feature>
<dbReference type="STRING" id="97359.A0A550CMC1"/>
<dbReference type="GO" id="GO:0003723">
    <property type="term" value="F:RNA binding"/>
    <property type="evidence" value="ECO:0007669"/>
    <property type="project" value="UniProtKB-UniRule"/>
</dbReference>
<dbReference type="CDD" id="cd00048">
    <property type="entry name" value="DSRM_SF"/>
    <property type="match status" value="1"/>
</dbReference>
<evidence type="ECO:0000256" key="3">
    <source>
        <dbReference type="SAM" id="MobiDB-lite"/>
    </source>
</evidence>
<dbReference type="GO" id="GO:0004525">
    <property type="term" value="F:ribonuclease III activity"/>
    <property type="evidence" value="ECO:0007669"/>
    <property type="project" value="InterPro"/>
</dbReference>
<feature type="region of interest" description="Disordered" evidence="3">
    <location>
        <begin position="1"/>
        <end position="21"/>
    </location>
</feature>
<accession>A0A550CMC1</accession>
<evidence type="ECO:0000313" key="7">
    <source>
        <dbReference type="Proteomes" id="UP000320762"/>
    </source>
</evidence>
<protein>
    <submittedName>
        <fullName evidence="6">Uncharacterized protein</fullName>
    </submittedName>
</protein>
<dbReference type="PROSITE" id="PS50142">
    <property type="entry name" value="RNASE_3_2"/>
    <property type="match status" value="1"/>
</dbReference>
<dbReference type="SUPFAM" id="SSF69065">
    <property type="entry name" value="RNase III domain-like"/>
    <property type="match status" value="1"/>
</dbReference>
<evidence type="ECO:0000259" key="5">
    <source>
        <dbReference type="PROSITE" id="PS50142"/>
    </source>
</evidence>